<gene>
    <name evidence="3" type="ORF">BU24DRAFT_420918</name>
</gene>
<evidence type="ECO:0000313" key="3">
    <source>
        <dbReference type="EMBL" id="KAF2017856.1"/>
    </source>
</evidence>
<dbReference type="EMBL" id="ML978068">
    <property type="protein sequence ID" value="KAF2017856.1"/>
    <property type="molecule type" value="Genomic_DNA"/>
</dbReference>
<name>A0A6A5XY19_9PLEO</name>
<evidence type="ECO:0008006" key="5">
    <source>
        <dbReference type="Google" id="ProtNLM"/>
    </source>
</evidence>
<sequence>MRGTTSIILALAAVARAAELSLKSREVTAGEEFEVEVVNATEAGSGYPGKKTTHLQFGISSMVYANWMCSLTEFVPAEDGTFKLTIPPEMGPFGSHYKLAYYGYEDPEEGTVGDSIIRGSNKFMLYLHGAKGQFVPAETVEQLKYNGLVGFWNADIPCKSYPCAQKCAQEEVPLDYAWNEGSTWMKCITECEGVIINHSRINQFPATSSTEVEVPQSLPTPTGSCTEDKLETKCGNDCCSENEYCFGYSQCVPLPLDIESLRSRLASKTSSPSSTRTGRPTGDHYPTGSATGSVNIAGTASSGTGSLPTETGAANGLGMDWAVVGAVAGVFGIAGL</sequence>
<protein>
    <recommendedName>
        <fullName evidence="5">Lytic polysaccharide monooxygenase</fullName>
    </recommendedName>
</protein>
<keyword evidence="2" id="KW-0732">Signal</keyword>
<evidence type="ECO:0000256" key="2">
    <source>
        <dbReference type="SAM" id="SignalP"/>
    </source>
</evidence>
<proteinExistence type="predicted"/>
<feature type="compositionally biased region" description="Low complexity" evidence="1">
    <location>
        <begin position="269"/>
        <end position="280"/>
    </location>
</feature>
<feature type="chain" id="PRO_5025458071" description="Lytic polysaccharide monooxygenase" evidence="2">
    <location>
        <begin position="18"/>
        <end position="336"/>
    </location>
</feature>
<feature type="compositionally biased region" description="Polar residues" evidence="1">
    <location>
        <begin position="288"/>
        <end position="307"/>
    </location>
</feature>
<dbReference type="AlphaFoldDB" id="A0A6A5XY19"/>
<dbReference type="Proteomes" id="UP000799778">
    <property type="component" value="Unassembled WGS sequence"/>
</dbReference>
<evidence type="ECO:0000313" key="4">
    <source>
        <dbReference type="Proteomes" id="UP000799778"/>
    </source>
</evidence>
<evidence type="ECO:0000256" key="1">
    <source>
        <dbReference type="SAM" id="MobiDB-lite"/>
    </source>
</evidence>
<feature type="signal peptide" evidence="2">
    <location>
        <begin position="1"/>
        <end position="17"/>
    </location>
</feature>
<dbReference type="OrthoDB" id="5076485at2759"/>
<dbReference type="GeneID" id="54284986"/>
<dbReference type="RefSeq" id="XP_033386195.1">
    <property type="nucleotide sequence ID" value="XM_033527589.1"/>
</dbReference>
<reference evidence="3" key="1">
    <citation type="journal article" date="2020" name="Stud. Mycol.">
        <title>101 Dothideomycetes genomes: a test case for predicting lifestyles and emergence of pathogens.</title>
        <authorList>
            <person name="Haridas S."/>
            <person name="Albert R."/>
            <person name="Binder M."/>
            <person name="Bloem J."/>
            <person name="Labutti K."/>
            <person name="Salamov A."/>
            <person name="Andreopoulos B."/>
            <person name="Baker S."/>
            <person name="Barry K."/>
            <person name="Bills G."/>
            <person name="Bluhm B."/>
            <person name="Cannon C."/>
            <person name="Castanera R."/>
            <person name="Culley D."/>
            <person name="Daum C."/>
            <person name="Ezra D."/>
            <person name="Gonzalez J."/>
            <person name="Henrissat B."/>
            <person name="Kuo A."/>
            <person name="Liang C."/>
            <person name="Lipzen A."/>
            <person name="Lutzoni F."/>
            <person name="Magnuson J."/>
            <person name="Mondo S."/>
            <person name="Nolan M."/>
            <person name="Ohm R."/>
            <person name="Pangilinan J."/>
            <person name="Park H.-J."/>
            <person name="Ramirez L."/>
            <person name="Alfaro M."/>
            <person name="Sun H."/>
            <person name="Tritt A."/>
            <person name="Yoshinaga Y."/>
            <person name="Zwiers L.-H."/>
            <person name="Turgeon B."/>
            <person name="Goodwin S."/>
            <person name="Spatafora J."/>
            <person name="Crous P."/>
            <person name="Grigoriev I."/>
        </authorList>
    </citation>
    <scope>NUCLEOTIDE SEQUENCE</scope>
    <source>
        <strain evidence="3">CBS 175.79</strain>
    </source>
</reference>
<accession>A0A6A5XY19</accession>
<keyword evidence="4" id="KW-1185">Reference proteome</keyword>
<organism evidence="3 4">
    <name type="scientific">Aaosphaeria arxii CBS 175.79</name>
    <dbReference type="NCBI Taxonomy" id="1450172"/>
    <lineage>
        <taxon>Eukaryota</taxon>
        <taxon>Fungi</taxon>
        <taxon>Dikarya</taxon>
        <taxon>Ascomycota</taxon>
        <taxon>Pezizomycotina</taxon>
        <taxon>Dothideomycetes</taxon>
        <taxon>Pleosporomycetidae</taxon>
        <taxon>Pleosporales</taxon>
        <taxon>Pleosporales incertae sedis</taxon>
        <taxon>Aaosphaeria</taxon>
    </lineage>
</organism>
<feature type="region of interest" description="Disordered" evidence="1">
    <location>
        <begin position="265"/>
        <end position="307"/>
    </location>
</feature>